<dbReference type="EMBL" id="CAJPEX010000613">
    <property type="protein sequence ID" value="CAG0916538.1"/>
    <property type="molecule type" value="Genomic_DNA"/>
</dbReference>
<proteinExistence type="predicted"/>
<evidence type="ECO:0000313" key="2">
    <source>
        <dbReference type="Proteomes" id="UP000678499"/>
    </source>
</evidence>
<protein>
    <submittedName>
        <fullName evidence="1">Uncharacterized protein</fullName>
    </submittedName>
</protein>
<dbReference type="PROSITE" id="PS51257">
    <property type="entry name" value="PROKAR_LIPOPROTEIN"/>
    <property type="match status" value="1"/>
</dbReference>
<sequence>MSLLKLRRRRAWSPSESSVASLSTTGCSDTDLRLLSVTQFGGDRCPTCTRHDADCSCSCILCACESLLGDGAEGGGGGADTCSDASSLVHASGGGSGTTGAARRLRRSASEQDTAPLLLLHHSPDSVSLPRTLPRYLKHCFTLCK</sequence>
<organism evidence="1">
    <name type="scientific">Notodromas monacha</name>
    <dbReference type="NCBI Taxonomy" id="399045"/>
    <lineage>
        <taxon>Eukaryota</taxon>
        <taxon>Metazoa</taxon>
        <taxon>Ecdysozoa</taxon>
        <taxon>Arthropoda</taxon>
        <taxon>Crustacea</taxon>
        <taxon>Oligostraca</taxon>
        <taxon>Ostracoda</taxon>
        <taxon>Podocopa</taxon>
        <taxon>Podocopida</taxon>
        <taxon>Cypridocopina</taxon>
        <taxon>Cypridoidea</taxon>
        <taxon>Cyprididae</taxon>
        <taxon>Notodromas</taxon>
    </lineage>
</organism>
<dbReference type="AlphaFoldDB" id="A0A7R9BJC3"/>
<name>A0A7R9BJC3_9CRUS</name>
<reference evidence="1" key="1">
    <citation type="submission" date="2020-11" db="EMBL/GenBank/DDBJ databases">
        <authorList>
            <person name="Tran Van P."/>
        </authorList>
    </citation>
    <scope>NUCLEOTIDE SEQUENCE</scope>
</reference>
<dbReference type="EMBL" id="OA882650">
    <property type="protein sequence ID" value="CAD7276386.1"/>
    <property type="molecule type" value="Genomic_DNA"/>
</dbReference>
<accession>A0A7R9BJC3</accession>
<gene>
    <name evidence="1" type="ORF">NMOB1V02_LOCUS4151</name>
</gene>
<evidence type="ECO:0000313" key="1">
    <source>
        <dbReference type="EMBL" id="CAD7276386.1"/>
    </source>
</evidence>
<keyword evidence="2" id="KW-1185">Reference proteome</keyword>
<dbReference type="Proteomes" id="UP000678499">
    <property type="component" value="Unassembled WGS sequence"/>
</dbReference>